<evidence type="ECO:0000313" key="3">
    <source>
        <dbReference type="Proteomes" id="UP001139408"/>
    </source>
</evidence>
<name>A0A9X1Z3I2_9GAMM</name>
<dbReference type="RefSeq" id="WP_188924173.1">
    <property type="nucleotide sequence ID" value="NZ_BMQI01000007.1"/>
</dbReference>
<gene>
    <name evidence="2" type="ORF">L2749_04190</name>
</gene>
<dbReference type="Pfam" id="PF10972">
    <property type="entry name" value="CsiV"/>
    <property type="match status" value="1"/>
</dbReference>
<keyword evidence="1" id="KW-0732">Signal</keyword>
<feature type="chain" id="PRO_5040731110" evidence="1">
    <location>
        <begin position="24"/>
        <end position="331"/>
    </location>
</feature>
<evidence type="ECO:0000313" key="2">
    <source>
        <dbReference type="EMBL" id="MCL1104460.1"/>
    </source>
</evidence>
<feature type="signal peptide" evidence="1">
    <location>
        <begin position="1"/>
        <end position="23"/>
    </location>
</feature>
<dbReference type="InterPro" id="IPR021241">
    <property type="entry name" value="CsiV"/>
</dbReference>
<keyword evidence="3" id="KW-1185">Reference proteome</keyword>
<evidence type="ECO:0000256" key="1">
    <source>
        <dbReference type="SAM" id="SignalP"/>
    </source>
</evidence>
<protein>
    <submittedName>
        <fullName evidence="2">Peptidoglycan binding protein CsiV</fullName>
    </submittedName>
</protein>
<accession>A0A9X1Z3I2</accession>
<reference evidence="2" key="1">
    <citation type="submission" date="2022-01" db="EMBL/GenBank/DDBJ databases">
        <title>Whole genome-based taxonomy of the Shewanellaceae.</title>
        <authorList>
            <person name="Martin-Rodriguez A.J."/>
        </authorList>
    </citation>
    <scope>NUCLEOTIDE SEQUENCE</scope>
    <source>
        <strain evidence="2">DSM 23803</strain>
    </source>
</reference>
<comment type="caution">
    <text evidence="2">The sequence shown here is derived from an EMBL/GenBank/DDBJ whole genome shotgun (WGS) entry which is preliminary data.</text>
</comment>
<dbReference type="EMBL" id="JAKILJ010000006">
    <property type="protein sequence ID" value="MCL1104460.1"/>
    <property type="molecule type" value="Genomic_DNA"/>
</dbReference>
<dbReference type="Proteomes" id="UP001139408">
    <property type="component" value="Unassembled WGS sequence"/>
</dbReference>
<organism evidence="2 3">
    <name type="scientific">Shewanella algicola</name>
    <dbReference type="NCBI Taxonomy" id="640633"/>
    <lineage>
        <taxon>Bacteria</taxon>
        <taxon>Pseudomonadati</taxon>
        <taxon>Pseudomonadota</taxon>
        <taxon>Gammaproteobacteria</taxon>
        <taxon>Alteromonadales</taxon>
        <taxon>Shewanellaceae</taxon>
        <taxon>Shewanella</taxon>
    </lineage>
</organism>
<sequence>MLHKIAISIAAITALSHSVTAHAESWFEVEVFVFERQNPSVEKWLDASPPTLANNTVDLITPVISTDITGVASALTGCSSTDWASDTSDCNDPKISSNIASHPSEVPVSIGAATPQTAFLGQGTVLLAQSQGQFKDIIRTIRREPYVKSLVHLTWQQNMQSRRLAKPVRIFGGKDYSKTFDYYGLSVNKPADSSMSMPIGDYSALGGFYDAPKVKPVWELDGSINIYLNHYLYIENNLALRKPTQKMIESTPAAFNEYAALEIEGKKQLAPFLQSIPLIQNRRVRSGELHYFDHPQLGIVMQIRKMAQPSSVKPIDLTGYTPQGQPMPYAG</sequence>
<dbReference type="AlphaFoldDB" id="A0A9X1Z3I2"/>
<proteinExistence type="predicted"/>